<dbReference type="InterPro" id="IPR027417">
    <property type="entry name" value="P-loop_NTPase"/>
</dbReference>
<dbReference type="Gramene" id="rna-AYBTSS11_LOCUS30148">
    <property type="protein sequence ID" value="CAJ1977977.1"/>
    <property type="gene ID" value="gene-AYBTSS11_LOCUS30148"/>
</dbReference>
<dbReference type="InterPro" id="IPR000863">
    <property type="entry name" value="Sulfotransferase_dom"/>
</dbReference>
<feature type="transmembrane region" description="Helical" evidence="4">
    <location>
        <begin position="277"/>
        <end position="300"/>
    </location>
</feature>
<dbReference type="Pfam" id="PF00685">
    <property type="entry name" value="Sulfotransfer_1"/>
    <property type="match status" value="1"/>
</dbReference>
<sequence>MSQKYFEAKDSDVIVASFPKSGTTWLKAITFAIVNRQSFSSIENHPLLETNPHELVPAVEFMYRGDVDCPTTEPRVFGTHTPFPSLPKSIMDSNCKIIYICRNPFDTFVSAWTYFNKIKLEPLSALQKEEAFEMFCNGVIEFGPWWSHMLGYWKQSKVTPDKVLFLKYEDLKEDANFHVKRVAEFLGFPFTEEEESNSVIENIVKLCSFSNMKDLEVNKSGVVYRFLEKKYFFRKAEIGDWLELAIALTMSPFKSYGKVDESEQVMLEVRRRTRKRITIIALSTIVLIGVVCAAVFGTVAHNNNNNNNSNDGENASSISNSVKDVCDVTLYKDACYSSLGSLAESGQVRPEDLFLLSIKVALGEASKAAEYFSQKVGFSGFNVDNRTMEGFKNCNDLLGLAIDHLNSSLASGGKFSLLDTLEDLRTWLSAA</sequence>
<keyword evidence="4" id="KW-1133">Transmembrane helix</keyword>
<dbReference type="PANTHER" id="PTHR11783">
    <property type="entry name" value="SULFOTRANSFERASE SULT"/>
    <property type="match status" value="1"/>
</dbReference>
<comment type="similarity">
    <text evidence="1 3">Belongs to the sulfotransferase 1 family.</text>
</comment>
<name>A0AA86W3Z6_9FABA</name>
<dbReference type="GO" id="GO:0004857">
    <property type="term" value="F:enzyme inhibitor activity"/>
    <property type="evidence" value="ECO:0007669"/>
    <property type="project" value="InterPro"/>
</dbReference>
<keyword evidence="4" id="KW-0472">Membrane</keyword>
<evidence type="ECO:0000313" key="6">
    <source>
        <dbReference type="EMBL" id="CAJ1977977.1"/>
    </source>
</evidence>
<dbReference type="EMBL" id="OY731408">
    <property type="protein sequence ID" value="CAJ1977977.1"/>
    <property type="molecule type" value="Genomic_DNA"/>
</dbReference>
<dbReference type="Gene3D" id="3.40.50.300">
    <property type="entry name" value="P-loop containing nucleotide triphosphate hydrolases"/>
    <property type="match status" value="1"/>
</dbReference>
<protein>
    <recommendedName>
        <fullName evidence="3">Sulfotransferase</fullName>
        <ecNumber evidence="3">2.8.2.-</ecNumber>
    </recommendedName>
</protein>
<dbReference type="CDD" id="cd15798">
    <property type="entry name" value="PMEI-like_3"/>
    <property type="match status" value="1"/>
</dbReference>
<feature type="domain" description="Pectinesterase inhibitor" evidence="5">
    <location>
        <begin position="317"/>
        <end position="431"/>
    </location>
</feature>
<dbReference type="EC" id="2.8.2.-" evidence="3"/>
<dbReference type="AlphaFoldDB" id="A0AA86W3Z6"/>
<dbReference type="InterPro" id="IPR035513">
    <property type="entry name" value="Invertase/methylesterase_inhib"/>
</dbReference>
<keyword evidence="7" id="KW-1185">Reference proteome</keyword>
<organism evidence="6 7">
    <name type="scientific">Sphenostylis stenocarpa</name>
    <dbReference type="NCBI Taxonomy" id="92480"/>
    <lineage>
        <taxon>Eukaryota</taxon>
        <taxon>Viridiplantae</taxon>
        <taxon>Streptophyta</taxon>
        <taxon>Embryophyta</taxon>
        <taxon>Tracheophyta</taxon>
        <taxon>Spermatophyta</taxon>
        <taxon>Magnoliopsida</taxon>
        <taxon>eudicotyledons</taxon>
        <taxon>Gunneridae</taxon>
        <taxon>Pentapetalae</taxon>
        <taxon>rosids</taxon>
        <taxon>fabids</taxon>
        <taxon>Fabales</taxon>
        <taxon>Fabaceae</taxon>
        <taxon>Papilionoideae</taxon>
        <taxon>50 kb inversion clade</taxon>
        <taxon>NPAAA clade</taxon>
        <taxon>indigoferoid/millettioid clade</taxon>
        <taxon>Phaseoleae</taxon>
        <taxon>Sphenostylis</taxon>
    </lineage>
</organism>
<dbReference type="Gene3D" id="1.20.140.40">
    <property type="entry name" value="Invertase/pectin methylesterase inhibitor family protein"/>
    <property type="match status" value="1"/>
</dbReference>
<evidence type="ECO:0000313" key="7">
    <source>
        <dbReference type="Proteomes" id="UP001189624"/>
    </source>
</evidence>
<dbReference type="InterPro" id="IPR006501">
    <property type="entry name" value="Pectinesterase_inhib_dom"/>
</dbReference>
<dbReference type="Proteomes" id="UP001189624">
    <property type="component" value="Chromosome 11"/>
</dbReference>
<gene>
    <name evidence="6" type="ORF">AYBTSS11_LOCUS30148</name>
</gene>
<keyword evidence="2 3" id="KW-0808">Transferase</keyword>
<dbReference type="NCBIfam" id="TIGR01614">
    <property type="entry name" value="PME_inhib"/>
    <property type="match status" value="1"/>
</dbReference>
<reference evidence="6" key="1">
    <citation type="submission" date="2023-10" db="EMBL/GenBank/DDBJ databases">
        <authorList>
            <person name="Domelevo Entfellner J.-B."/>
        </authorList>
    </citation>
    <scope>NUCLEOTIDE SEQUENCE</scope>
</reference>
<proteinExistence type="inferred from homology"/>
<evidence type="ECO:0000256" key="3">
    <source>
        <dbReference type="RuleBase" id="RU361155"/>
    </source>
</evidence>
<accession>A0AA86W3Z6</accession>
<evidence type="ECO:0000256" key="4">
    <source>
        <dbReference type="SAM" id="Phobius"/>
    </source>
</evidence>
<dbReference type="SUPFAM" id="SSF52540">
    <property type="entry name" value="P-loop containing nucleoside triphosphate hydrolases"/>
    <property type="match status" value="1"/>
</dbReference>
<evidence type="ECO:0000256" key="2">
    <source>
        <dbReference type="ARBA" id="ARBA00022679"/>
    </source>
</evidence>
<evidence type="ECO:0000259" key="5">
    <source>
        <dbReference type="SMART" id="SM00856"/>
    </source>
</evidence>
<evidence type="ECO:0000256" key="1">
    <source>
        <dbReference type="ARBA" id="ARBA00005771"/>
    </source>
</evidence>
<feature type="non-terminal residue" evidence="6">
    <location>
        <position position="431"/>
    </location>
</feature>
<keyword evidence="4" id="KW-0812">Transmembrane</keyword>
<dbReference type="GO" id="GO:0008146">
    <property type="term" value="F:sulfotransferase activity"/>
    <property type="evidence" value="ECO:0007669"/>
    <property type="project" value="InterPro"/>
</dbReference>
<dbReference type="SMART" id="SM00856">
    <property type="entry name" value="PMEI"/>
    <property type="match status" value="1"/>
</dbReference>
<dbReference type="SUPFAM" id="SSF101148">
    <property type="entry name" value="Plant invertase/pectin methylesterase inhibitor"/>
    <property type="match status" value="1"/>
</dbReference>
<dbReference type="Pfam" id="PF04043">
    <property type="entry name" value="PMEI"/>
    <property type="match status" value="1"/>
</dbReference>